<evidence type="ECO:0000256" key="4">
    <source>
        <dbReference type="ARBA" id="ARBA00004389"/>
    </source>
</evidence>
<dbReference type="Pfam" id="PF00067">
    <property type="entry name" value="p450"/>
    <property type="match status" value="1"/>
</dbReference>
<keyword evidence="10 46" id="KW-0479">Metal-binding</keyword>
<keyword evidence="14 47" id="KW-0560">Oxidoreductase</keyword>
<feature type="binding site" description="axial binding residue" evidence="46">
    <location>
        <position position="441"/>
    </location>
    <ligand>
        <name>heme</name>
        <dbReference type="ChEBI" id="CHEBI:30413"/>
    </ligand>
    <ligandPart>
        <name>Fe</name>
        <dbReference type="ChEBI" id="CHEBI:18248"/>
    </ligandPart>
</feature>
<evidence type="ECO:0000256" key="36">
    <source>
        <dbReference type="ARBA" id="ARBA00051763"/>
    </source>
</evidence>
<evidence type="ECO:0000256" key="14">
    <source>
        <dbReference type="ARBA" id="ARBA00023002"/>
    </source>
</evidence>
<evidence type="ECO:0000256" key="42">
    <source>
        <dbReference type="ARBA" id="ARBA00068948"/>
    </source>
</evidence>
<evidence type="ECO:0000256" key="41">
    <source>
        <dbReference type="ARBA" id="ARBA00066440"/>
    </source>
</evidence>
<evidence type="ECO:0000313" key="50">
    <source>
        <dbReference type="Proteomes" id="UP001295444"/>
    </source>
</evidence>
<evidence type="ECO:0000256" key="43">
    <source>
        <dbReference type="ARBA" id="ARBA00077287"/>
    </source>
</evidence>
<gene>
    <name evidence="49" type="ORF">PECUL_23A025707</name>
</gene>
<keyword evidence="21" id="KW-0753">Steroid metabolism</keyword>
<comment type="catalytic activity">
    <reaction evidence="34">
        <text>7alpha-hydroxycholesterol + reduced [NADPH--hemoprotein reductase] + O2 = (24S)-7alpha-dihydroxycholesterol + oxidized [NADPH--hemoprotein reductase] + H2O + H(+)</text>
        <dbReference type="Rhea" id="RHEA:46380"/>
        <dbReference type="Rhea" id="RHEA-COMP:11964"/>
        <dbReference type="Rhea" id="RHEA-COMP:11965"/>
        <dbReference type="ChEBI" id="CHEBI:15377"/>
        <dbReference type="ChEBI" id="CHEBI:15378"/>
        <dbReference type="ChEBI" id="CHEBI:15379"/>
        <dbReference type="ChEBI" id="CHEBI:17500"/>
        <dbReference type="ChEBI" id="CHEBI:37640"/>
        <dbReference type="ChEBI" id="CHEBI:57618"/>
        <dbReference type="ChEBI" id="CHEBI:58210"/>
    </reaction>
    <physiologicalReaction direction="left-to-right" evidence="34">
        <dbReference type="Rhea" id="RHEA:46381"/>
    </physiologicalReaction>
</comment>
<dbReference type="PRINTS" id="PR00385">
    <property type="entry name" value="P450"/>
</dbReference>
<comment type="catalytic activity">
    <reaction evidence="27">
        <text>testosterone + reduced [NADPH--hemoprotein reductase] + O2 = 2-hydroxytestosterone + oxidized [NADPH--hemoprotein reductase] + H2O + H(+)</text>
        <dbReference type="Rhea" id="RHEA:46300"/>
        <dbReference type="Rhea" id="RHEA-COMP:11964"/>
        <dbReference type="Rhea" id="RHEA-COMP:11965"/>
        <dbReference type="ChEBI" id="CHEBI:15377"/>
        <dbReference type="ChEBI" id="CHEBI:15378"/>
        <dbReference type="ChEBI" id="CHEBI:15379"/>
        <dbReference type="ChEBI" id="CHEBI:17347"/>
        <dbReference type="ChEBI" id="CHEBI:57618"/>
        <dbReference type="ChEBI" id="CHEBI:58210"/>
        <dbReference type="ChEBI" id="CHEBI:86013"/>
    </reaction>
    <physiologicalReaction direction="left-to-right" evidence="27">
        <dbReference type="Rhea" id="RHEA:46301"/>
    </physiologicalReaction>
</comment>
<evidence type="ECO:0000256" key="39">
    <source>
        <dbReference type="ARBA" id="ARBA00052870"/>
    </source>
</evidence>
<comment type="subcellular location">
    <subcellularLocation>
        <location evidence="3">Cell projection</location>
        <location evidence="3">Dendrite</location>
    </subcellularLocation>
    <subcellularLocation>
        <location evidence="4">Endoplasmic reticulum membrane</location>
        <topology evidence="4">Single-pass membrane protein</topology>
    </subcellularLocation>
    <subcellularLocation>
        <location evidence="2">Microsome membrane</location>
        <topology evidence="2">Single-pass membrane protein</topology>
    </subcellularLocation>
    <subcellularLocation>
        <location evidence="24">Postsynapse</location>
    </subcellularLocation>
    <subcellularLocation>
        <location evidence="23">Presynapse</location>
    </subcellularLocation>
</comment>
<accession>A0AAD1WV98</accession>
<dbReference type="SUPFAM" id="SSF48264">
    <property type="entry name" value="Cytochrome P450"/>
    <property type="match status" value="1"/>
</dbReference>
<keyword evidence="50" id="KW-1185">Reference proteome</keyword>
<comment type="pathway">
    <text evidence="5">Lipid metabolism; C21-steroid hormone metabolism.</text>
</comment>
<keyword evidence="12" id="KW-0492">Microsome</keyword>
<dbReference type="GO" id="GO:0033781">
    <property type="term" value="F:cholesterol 24-hydroxylase activity"/>
    <property type="evidence" value="ECO:0007669"/>
    <property type="project" value="UniProtKB-EC"/>
</dbReference>
<comment type="catalytic activity">
    <reaction evidence="37">
        <text>7-dehydrocholesterol + reduced [NADPH--hemoprotein reductase] + O2 = cholesta-5,7-dien-3beta,24S-diol + oxidized [NADPH--hemoprotein reductase] + H2O + H(+)</text>
        <dbReference type="Rhea" id="RHEA:53244"/>
        <dbReference type="Rhea" id="RHEA-COMP:11964"/>
        <dbReference type="Rhea" id="RHEA-COMP:11965"/>
        <dbReference type="ChEBI" id="CHEBI:15377"/>
        <dbReference type="ChEBI" id="CHEBI:15378"/>
        <dbReference type="ChEBI" id="CHEBI:15379"/>
        <dbReference type="ChEBI" id="CHEBI:17759"/>
        <dbReference type="ChEBI" id="CHEBI:57618"/>
        <dbReference type="ChEBI" id="CHEBI:58210"/>
        <dbReference type="ChEBI" id="CHEBI:137061"/>
    </reaction>
    <physiologicalReaction direction="left-to-right" evidence="37">
        <dbReference type="Rhea" id="RHEA:53245"/>
    </physiologicalReaction>
</comment>
<dbReference type="GO" id="GO:0098794">
    <property type="term" value="C:postsynapse"/>
    <property type="evidence" value="ECO:0007669"/>
    <property type="project" value="UniProtKB-SubCell"/>
</dbReference>
<keyword evidence="19 48" id="KW-0472">Membrane</keyword>
<comment type="catalytic activity">
    <reaction evidence="36">
        <text>(24S)-hydroxycholesterol + reduced [NADPH--hemoprotein reductase] + O2 = (24S,25R)-24,26-dihydroxycholesterol + oxidized [NADPH--hemoprotein reductase] + H2O + H(+)</text>
        <dbReference type="Rhea" id="RHEA:46388"/>
        <dbReference type="Rhea" id="RHEA-COMP:11964"/>
        <dbReference type="Rhea" id="RHEA-COMP:11965"/>
        <dbReference type="ChEBI" id="CHEBI:15377"/>
        <dbReference type="ChEBI" id="CHEBI:15378"/>
        <dbReference type="ChEBI" id="CHEBI:15379"/>
        <dbReference type="ChEBI" id="CHEBI:34310"/>
        <dbReference type="ChEBI" id="CHEBI:57618"/>
        <dbReference type="ChEBI" id="CHEBI:58210"/>
        <dbReference type="ChEBI" id="CHEBI:86165"/>
    </reaction>
    <physiologicalReaction direction="left-to-right" evidence="36">
        <dbReference type="Rhea" id="RHEA:46389"/>
    </physiologicalReaction>
</comment>
<dbReference type="GO" id="GO:0006707">
    <property type="term" value="P:cholesterol catabolic process"/>
    <property type="evidence" value="ECO:0007669"/>
    <property type="project" value="InterPro"/>
</dbReference>
<reference evidence="49" key="1">
    <citation type="submission" date="2022-03" db="EMBL/GenBank/DDBJ databases">
        <authorList>
            <person name="Alioto T."/>
            <person name="Alioto T."/>
            <person name="Gomez Garrido J."/>
        </authorList>
    </citation>
    <scope>NUCLEOTIDE SEQUENCE</scope>
</reference>
<evidence type="ECO:0000256" key="13">
    <source>
        <dbReference type="ARBA" id="ARBA00022989"/>
    </source>
</evidence>
<evidence type="ECO:0000256" key="22">
    <source>
        <dbReference type="ARBA" id="ARBA00023273"/>
    </source>
</evidence>
<keyword evidence="13 48" id="KW-1133">Transmembrane helix</keyword>
<dbReference type="InterPro" id="IPR039983">
    <property type="entry name" value="CYP46A1"/>
</dbReference>
<evidence type="ECO:0000256" key="40">
    <source>
        <dbReference type="ARBA" id="ARBA00054645"/>
    </source>
</evidence>
<evidence type="ECO:0000256" key="32">
    <source>
        <dbReference type="ARBA" id="ARBA00051503"/>
    </source>
</evidence>
<evidence type="ECO:0000256" key="35">
    <source>
        <dbReference type="ARBA" id="ARBA00051748"/>
    </source>
</evidence>
<evidence type="ECO:0000256" key="10">
    <source>
        <dbReference type="ARBA" id="ARBA00022723"/>
    </source>
</evidence>
<dbReference type="PANTHER" id="PTHR24293">
    <property type="entry name" value="CYTOCHROME P450 FAMILY 46 SUBFAMILY A"/>
    <property type="match status" value="1"/>
</dbReference>
<evidence type="ECO:0000256" key="23">
    <source>
        <dbReference type="ARBA" id="ARBA00034106"/>
    </source>
</evidence>
<evidence type="ECO:0000256" key="45">
    <source>
        <dbReference type="ARBA" id="ARBA00080170"/>
    </source>
</evidence>
<evidence type="ECO:0000256" key="8">
    <source>
        <dbReference type="ARBA" id="ARBA00022617"/>
    </source>
</evidence>
<keyword evidence="11" id="KW-0256">Endoplasmic reticulum</keyword>
<evidence type="ECO:0000256" key="18">
    <source>
        <dbReference type="ARBA" id="ARBA00023098"/>
    </source>
</evidence>
<evidence type="ECO:0000256" key="3">
    <source>
        <dbReference type="ARBA" id="ARBA00004279"/>
    </source>
</evidence>
<keyword evidence="15 46" id="KW-0408">Iron</keyword>
<dbReference type="GO" id="GO:0098793">
    <property type="term" value="C:presynapse"/>
    <property type="evidence" value="ECO:0007669"/>
    <property type="project" value="UniProtKB-SubCell"/>
</dbReference>
<evidence type="ECO:0000256" key="28">
    <source>
        <dbReference type="ARBA" id="ARBA00050430"/>
    </source>
</evidence>
<evidence type="ECO:0000256" key="1">
    <source>
        <dbReference type="ARBA" id="ARBA00001971"/>
    </source>
</evidence>
<dbReference type="InterPro" id="IPR017972">
    <property type="entry name" value="Cyt_P450_CS"/>
</dbReference>
<evidence type="ECO:0000256" key="12">
    <source>
        <dbReference type="ARBA" id="ARBA00022848"/>
    </source>
</evidence>
<evidence type="ECO:0000256" key="37">
    <source>
        <dbReference type="ARBA" id="ARBA00051817"/>
    </source>
</evidence>
<dbReference type="GO" id="GO:0005506">
    <property type="term" value="F:iron ion binding"/>
    <property type="evidence" value="ECO:0007669"/>
    <property type="project" value="InterPro"/>
</dbReference>
<keyword evidence="7" id="KW-0153">Cholesterol metabolism</keyword>
<keyword evidence="18" id="KW-0443">Lipid metabolism</keyword>
<evidence type="ECO:0000256" key="16">
    <source>
        <dbReference type="ARBA" id="ARBA00023018"/>
    </source>
</evidence>
<evidence type="ECO:0000256" key="9">
    <source>
        <dbReference type="ARBA" id="ARBA00022692"/>
    </source>
</evidence>
<keyword evidence="17 47" id="KW-0503">Monooxygenase</keyword>
<keyword evidence="16" id="KW-0770">Synapse</keyword>
<comment type="similarity">
    <text evidence="6 47">Belongs to the cytochrome P450 family.</text>
</comment>
<dbReference type="GO" id="GO:0005789">
    <property type="term" value="C:endoplasmic reticulum membrane"/>
    <property type="evidence" value="ECO:0007669"/>
    <property type="project" value="UniProtKB-SubCell"/>
</dbReference>
<evidence type="ECO:0000256" key="7">
    <source>
        <dbReference type="ARBA" id="ARBA00022548"/>
    </source>
</evidence>
<evidence type="ECO:0000256" key="21">
    <source>
        <dbReference type="ARBA" id="ARBA00023221"/>
    </source>
</evidence>
<dbReference type="PANTHER" id="PTHR24293:SF1">
    <property type="entry name" value="CHOLESTEROL 24-HYDROXYLASE"/>
    <property type="match status" value="1"/>
</dbReference>
<keyword evidence="9 48" id="KW-0812">Transmembrane</keyword>
<dbReference type="EC" id="1.14.14.25" evidence="41"/>
<evidence type="ECO:0000256" key="47">
    <source>
        <dbReference type="RuleBase" id="RU000461"/>
    </source>
</evidence>
<evidence type="ECO:0000256" key="19">
    <source>
        <dbReference type="ARBA" id="ARBA00023136"/>
    </source>
</evidence>
<evidence type="ECO:0000256" key="30">
    <source>
        <dbReference type="ARBA" id="ARBA00050991"/>
    </source>
</evidence>
<evidence type="ECO:0000256" key="38">
    <source>
        <dbReference type="ARBA" id="ARBA00052074"/>
    </source>
</evidence>
<evidence type="ECO:0000256" key="46">
    <source>
        <dbReference type="PIRSR" id="PIRSR602401-1"/>
    </source>
</evidence>
<evidence type="ECO:0000256" key="20">
    <source>
        <dbReference type="ARBA" id="ARBA00023166"/>
    </source>
</evidence>
<comment type="catalytic activity">
    <reaction evidence="35">
        <text>cholestanol + reduced [NADPH--hemoprotein reductase] + O2 = (24S)-hydroxycholestanol + oxidized [NADPH--hemoprotein reductase] + H2O + H(+)</text>
        <dbReference type="Rhea" id="RHEA:53808"/>
        <dbReference type="Rhea" id="RHEA-COMP:11964"/>
        <dbReference type="Rhea" id="RHEA-COMP:11965"/>
        <dbReference type="ChEBI" id="CHEBI:15377"/>
        <dbReference type="ChEBI" id="CHEBI:15378"/>
        <dbReference type="ChEBI" id="CHEBI:15379"/>
        <dbReference type="ChEBI" id="CHEBI:57618"/>
        <dbReference type="ChEBI" id="CHEBI:58210"/>
        <dbReference type="ChEBI" id="CHEBI:86570"/>
        <dbReference type="ChEBI" id="CHEBI:137687"/>
    </reaction>
    <physiologicalReaction direction="left-to-right" evidence="35">
        <dbReference type="Rhea" id="RHEA:53809"/>
    </physiologicalReaction>
</comment>
<organism evidence="49 50">
    <name type="scientific">Pelobates cultripes</name>
    <name type="common">Western spadefoot toad</name>
    <dbReference type="NCBI Taxonomy" id="61616"/>
    <lineage>
        <taxon>Eukaryota</taxon>
        <taxon>Metazoa</taxon>
        <taxon>Chordata</taxon>
        <taxon>Craniata</taxon>
        <taxon>Vertebrata</taxon>
        <taxon>Euteleostomi</taxon>
        <taxon>Amphibia</taxon>
        <taxon>Batrachia</taxon>
        <taxon>Anura</taxon>
        <taxon>Pelobatoidea</taxon>
        <taxon>Pelobatidae</taxon>
        <taxon>Pelobates</taxon>
    </lineage>
</organism>
<keyword evidence="22" id="KW-0966">Cell projection</keyword>
<evidence type="ECO:0000256" key="44">
    <source>
        <dbReference type="ARBA" id="ARBA00079170"/>
    </source>
</evidence>
<evidence type="ECO:0000256" key="5">
    <source>
        <dbReference type="ARBA" id="ARBA00005108"/>
    </source>
</evidence>
<comment type="catalytic activity">
    <reaction evidence="29">
        <text>7-dehydrocholesterol + reduced [NADPH--hemoprotein reductase] + O2 = cholesta-5,7-dien-3beta,25-diol + oxidized [NADPH--hemoprotein reductase] + H2O + H(+)</text>
        <dbReference type="Rhea" id="RHEA:53240"/>
        <dbReference type="Rhea" id="RHEA-COMP:11964"/>
        <dbReference type="Rhea" id="RHEA-COMP:11965"/>
        <dbReference type="ChEBI" id="CHEBI:15377"/>
        <dbReference type="ChEBI" id="CHEBI:15378"/>
        <dbReference type="ChEBI" id="CHEBI:15379"/>
        <dbReference type="ChEBI" id="CHEBI:17759"/>
        <dbReference type="ChEBI" id="CHEBI:57618"/>
        <dbReference type="ChEBI" id="CHEBI:58210"/>
        <dbReference type="ChEBI" id="CHEBI:137057"/>
    </reaction>
    <physiologicalReaction direction="left-to-right" evidence="29">
        <dbReference type="Rhea" id="RHEA:53241"/>
    </physiologicalReaction>
</comment>
<dbReference type="PRINTS" id="PR00463">
    <property type="entry name" value="EP450I"/>
</dbReference>
<evidence type="ECO:0000256" key="24">
    <source>
        <dbReference type="ARBA" id="ARBA00034110"/>
    </source>
</evidence>
<evidence type="ECO:0000256" key="27">
    <source>
        <dbReference type="ARBA" id="ARBA00050344"/>
    </source>
</evidence>
<comment type="catalytic activity">
    <reaction evidence="32">
        <text>testosterone + reduced [NADPH--hemoprotein reductase] + O2 = 6beta,17beta-dihydroxyandrost-4-en-3-one + oxidized [NADPH--hemoprotein reductase] + H2O + H(+)</text>
        <dbReference type="Rhea" id="RHEA:46296"/>
        <dbReference type="Rhea" id="RHEA-COMP:11964"/>
        <dbReference type="Rhea" id="RHEA-COMP:11965"/>
        <dbReference type="ChEBI" id="CHEBI:15377"/>
        <dbReference type="ChEBI" id="CHEBI:15378"/>
        <dbReference type="ChEBI" id="CHEBI:15379"/>
        <dbReference type="ChEBI" id="CHEBI:17347"/>
        <dbReference type="ChEBI" id="CHEBI:34477"/>
        <dbReference type="ChEBI" id="CHEBI:57618"/>
        <dbReference type="ChEBI" id="CHEBI:58210"/>
    </reaction>
    <physiologicalReaction direction="left-to-right" evidence="32">
        <dbReference type="Rhea" id="RHEA:46297"/>
    </physiologicalReaction>
</comment>
<evidence type="ECO:0000256" key="15">
    <source>
        <dbReference type="ARBA" id="ARBA00023004"/>
    </source>
</evidence>
<evidence type="ECO:0000313" key="49">
    <source>
        <dbReference type="EMBL" id="CAH2327903.1"/>
    </source>
</evidence>
<comment type="catalytic activity">
    <reaction evidence="26">
        <text>desmosterol + reduced [NADPH--hemoprotein reductase] + O2 = (24Z),26-hydroxydesmosterol + oxidized [NADPH--hemoprotein reductase] + H2O + H(+)</text>
        <dbReference type="Rhea" id="RHEA:53236"/>
        <dbReference type="Rhea" id="RHEA-COMP:11964"/>
        <dbReference type="Rhea" id="RHEA-COMP:11965"/>
        <dbReference type="ChEBI" id="CHEBI:15377"/>
        <dbReference type="ChEBI" id="CHEBI:15378"/>
        <dbReference type="ChEBI" id="CHEBI:15379"/>
        <dbReference type="ChEBI" id="CHEBI:17737"/>
        <dbReference type="ChEBI" id="CHEBI:57618"/>
        <dbReference type="ChEBI" id="CHEBI:58210"/>
        <dbReference type="ChEBI" id="CHEBI:137053"/>
    </reaction>
    <physiologicalReaction direction="left-to-right" evidence="26">
        <dbReference type="Rhea" id="RHEA:53237"/>
    </physiologicalReaction>
</comment>
<dbReference type="InterPro" id="IPR036396">
    <property type="entry name" value="Cyt_P450_sf"/>
</dbReference>
<evidence type="ECO:0000256" key="26">
    <source>
        <dbReference type="ARBA" id="ARBA00050139"/>
    </source>
</evidence>
<keyword evidence="8 46" id="KW-0349">Heme</keyword>
<dbReference type="FunFam" id="1.10.630.10:FF:000031">
    <property type="entry name" value="cholesterol 24-hydroxylase isoform X2"/>
    <property type="match status" value="1"/>
</dbReference>
<dbReference type="Proteomes" id="UP001295444">
    <property type="component" value="Chromosome 13"/>
</dbReference>
<evidence type="ECO:0000256" key="11">
    <source>
        <dbReference type="ARBA" id="ARBA00022824"/>
    </source>
</evidence>
<dbReference type="GO" id="GO:0030425">
    <property type="term" value="C:dendrite"/>
    <property type="evidence" value="ECO:0007669"/>
    <property type="project" value="UniProtKB-SubCell"/>
</dbReference>
<sequence>MELWGLLIWASFLLLSVAVISLLLYCGYIQYIHMKYDHIPGPPRDSFLFGHMPSILRVTENNNLVDDLFLEWAKLYGPVMRINILHHLKILLTSPEGVKEVLMSPEHSKDAAYNRAATLFGVRLMGNGLVTDQDNDHWRKQRSMIDPAFSRKYLNGLMGLFNEKTEELMEKLSKNVGCEIKMHDLMSRLTLDVIAKTAFGLEINSLKDDQAPLPQAILLVMKGLAESMNPFAKFIPWKQSFIQDVQKRARLLRQTGRECIEKRQKEMQNGDNIPEDILTQILRAADLEGDYDPESLVDNFVTVLIGGQETTANHICFALMELAKNVEILAKVQAEVNKVIGSKKHIEHDDLRKLCYLSQVLKEALRLYPTVPGTSRAIKKEIIIERVRIPPNVTAVFNSYIMGRMDQFYQDPLTFIPERFSPDSAKPYFTYFPFSLGPRSCIGQVFAQMLSQVVIAKLVQRFELQLVEGQSFNLLDTGILRFRDGIICRLKSSATWT</sequence>
<feature type="transmembrane region" description="Helical" evidence="48">
    <location>
        <begin position="6"/>
        <end position="28"/>
    </location>
</feature>
<dbReference type="EMBL" id="OW240924">
    <property type="protein sequence ID" value="CAH2327903.1"/>
    <property type="molecule type" value="Genomic_DNA"/>
</dbReference>
<comment type="catalytic activity">
    <reaction evidence="38">
        <text>progesterone + reduced [NADPH--hemoprotein reductase] + O2 = 17alpha-hydroxyprogesterone + oxidized [NADPH--hemoprotein reductase] + H2O + H(+)</text>
        <dbReference type="Rhea" id="RHEA:46308"/>
        <dbReference type="Rhea" id="RHEA-COMP:11964"/>
        <dbReference type="Rhea" id="RHEA-COMP:11965"/>
        <dbReference type="ChEBI" id="CHEBI:15377"/>
        <dbReference type="ChEBI" id="CHEBI:15378"/>
        <dbReference type="ChEBI" id="CHEBI:15379"/>
        <dbReference type="ChEBI" id="CHEBI:17026"/>
        <dbReference type="ChEBI" id="CHEBI:17252"/>
        <dbReference type="ChEBI" id="CHEBI:57618"/>
        <dbReference type="ChEBI" id="CHEBI:58210"/>
    </reaction>
    <physiologicalReaction direction="left-to-right" evidence="38">
        <dbReference type="Rhea" id="RHEA:46309"/>
    </physiologicalReaction>
</comment>
<evidence type="ECO:0000256" key="17">
    <source>
        <dbReference type="ARBA" id="ARBA00023033"/>
    </source>
</evidence>
<proteinExistence type="inferred from homology"/>
<comment type="catalytic activity">
    <reaction evidence="30">
        <text>cholesterol + reduced [NADPH--hemoprotein reductase] + O2 = (24S)-hydroxycholesterol + oxidized [NADPH--hemoprotein reductase] + H2O + H(+)</text>
        <dbReference type="Rhea" id="RHEA:22716"/>
        <dbReference type="Rhea" id="RHEA-COMP:11964"/>
        <dbReference type="Rhea" id="RHEA-COMP:11965"/>
        <dbReference type="ChEBI" id="CHEBI:15377"/>
        <dbReference type="ChEBI" id="CHEBI:15378"/>
        <dbReference type="ChEBI" id="CHEBI:15379"/>
        <dbReference type="ChEBI" id="CHEBI:16113"/>
        <dbReference type="ChEBI" id="CHEBI:34310"/>
        <dbReference type="ChEBI" id="CHEBI:57618"/>
        <dbReference type="ChEBI" id="CHEBI:58210"/>
        <dbReference type="EC" id="1.14.14.25"/>
    </reaction>
    <physiologicalReaction direction="left-to-right" evidence="30">
        <dbReference type="Rhea" id="RHEA:22717"/>
    </physiologicalReaction>
</comment>
<evidence type="ECO:0000256" key="6">
    <source>
        <dbReference type="ARBA" id="ARBA00010617"/>
    </source>
</evidence>
<comment type="catalytic activity">
    <reaction evidence="39">
        <text>desmosterol + reduced [NADPH--hemoprotein reductase] + O2 = (24S)-25-epoxycholesterol + oxidized [NADPH--hemoprotein reductase] + H2O + H(+)</text>
        <dbReference type="Rhea" id="RHEA:53232"/>
        <dbReference type="Rhea" id="RHEA-COMP:11964"/>
        <dbReference type="Rhea" id="RHEA-COMP:11965"/>
        <dbReference type="ChEBI" id="CHEBI:15377"/>
        <dbReference type="ChEBI" id="CHEBI:15378"/>
        <dbReference type="ChEBI" id="CHEBI:15379"/>
        <dbReference type="ChEBI" id="CHEBI:17737"/>
        <dbReference type="ChEBI" id="CHEBI:41633"/>
        <dbReference type="ChEBI" id="CHEBI:57618"/>
        <dbReference type="ChEBI" id="CHEBI:58210"/>
    </reaction>
    <physiologicalReaction direction="left-to-right" evidence="39">
        <dbReference type="Rhea" id="RHEA:53233"/>
    </physiologicalReaction>
</comment>
<dbReference type="InterPro" id="IPR002401">
    <property type="entry name" value="Cyt_P450_E_grp-I"/>
</dbReference>
<evidence type="ECO:0000256" key="2">
    <source>
        <dbReference type="ARBA" id="ARBA00004111"/>
    </source>
</evidence>
<dbReference type="Gene3D" id="1.10.630.10">
    <property type="entry name" value="Cytochrome P450"/>
    <property type="match status" value="1"/>
</dbReference>
<name>A0AAD1WV98_PELCU</name>
<evidence type="ECO:0000256" key="29">
    <source>
        <dbReference type="ARBA" id="ARBA00050696"/>
    </source>
</evidence>
<comment type="cofactor">
    <cofactor evidence="1 46">
        <name>heme</name>
        <dbReference type="ChEBI" id="CHEBI:30413"/>
    </cofactor>
</comment>
<comment type="catalytic activity">
    <reaction evidence="33">
        <text>4beta-hydroxycholesterol + reduced [NADPH--hemoprotein reductase] + O2 = 4beta,24S-dihydroxycholesterol + oxidized [NADPH--hemoprotein reductase] + H2O + H(+)</text>
        <dbReference type="Rhea" id="RHEA:46392"/>
        <dbReference type="Rhea" id="RHEA-COMP:11964"/>
        <dbReference type="Rhea" id="RHEA-COMP:11965"/>
        <dbReference type="ChEBI" id="CHEBI:15377"/>
        <dbReference type="ChEBI" id="CHEBI:15378"/>
        <dbReference type="ChEBI" id="CHEBI:15379"/>
        <dbReference type="ChEBI" id="CHEBI:57618"/>
        <dbReference type="ChEBI" id="CHEBI:58210"/>
        <dbReference type="ChEBI" id="CHEBI:85778"/>
        <dbReference type="ChEBI" id="CHEBI:86087"/>
    </reaction>
    <physiologicalReaction direction="left-to-right" evidence="33">
        <dbReference type="Rhea" id="RHEA:46393"/>
    </physiologicalReaction>
</comment>
<comment type="function">
    <text evidence="40">P450 monooxygenase that plays a major role in cholesterol homeostasis in the brain. Primarily catalyzes the hydroxylation (with S stereochemistry) at C-24 of cholesterol side chain, triggering cholesterol diffusion out of neurons and its further degradation. By promoting constant cholesterol elimination in neurons, may activate the mevalonate pathway and coordinate the synthesis of new cholesterol and nonsterol isoprenoids involved in synaptic activity and learning. Further hydroxylates cholesterol derivatives and hormone steroids on both the ring and side chain of these molecules, converting them into active oxysterols involved in lipid signaling and biosynthesis. Acts as an epoxidase converting cholesta-5,24-dien-3beta-ol/desmosterol into (24S),25-epoxycholesterol, an abundant lipid ligand of nuclear NR1H2 and NR1H3 receptors shown to promote neurogenesis in developing brain. May also catalyze the oxidative metabolism of xenobiotics, such as clotrimazole.</text>
</comment>
<evidence type="ECO:0000256" key="25">
    <source>
        <dbReference type="ARBA" id="ARBA00049645"/>
    </source>
</evidence>
<comment type="catalytic activity">
    <reaction evidence="31">
        <text>testosterone + reduced [NADPH--hemoprotein reductase] + O2 = 16beta,17beta-dihydroxyandrost-4-en-3-one + oxidized [NADPH--hemoprotein reductase] + H2O + H(+)</text>
        <dbReference type="Rhea" id="RHEA:46304"/>
        <dbReference type="Rhea" id="RHEA-COMP:11964"/>
        <dbReference type="Rhea" id="RHEA-COMP:11965"/>
        <dbReference type="ChEBI" id="CHEBI:15377"/>
        <dbReference type="ChEBI" id="CHEBI:15378"/>
        <dbReference type="ChEBI" id="CHEBI:15379"/>
        <dbReference type="ChEBI" id="CHEBI:17347"/>
        <dbReference type="ChEBI" id="CHEBI:57618"/>
        <dbReference type="ChEBI" id="CHEBI:58210"/>
        <dbReference type="ChEBI" id="CHEBI:83027"/>
    </reaction>
    <physiologicalReaction direction="left-to-right" evidence="31">
        <dbReference type="Rhea" id="RHEA:46305"/>
    </physiologicalReaction>
</comment>
<evidence type="ECO:0000256" key="48">
    <source>
        <dbReference type="SAM" id="Phobius"/>
    </source>
</evidence>
<dbReference type="PROSITE" id="PS00086">
    <property type="entry name" value="CYTOCHROME_P450"/>
    <property type="match status" value="1"/>
</dbReference>
<comment type="pathway">
    <text evidence="25">Steroid metabolism; cholesterol degradation.</text>
</comment>
<keyword evidence="20" id="KW-1207">Sterol metabolism</keyword>
<comment type="catalytic activity">
    <reaction evidence="28">
        <text>(24S)-hydroxycholesterol + reduced [NADPH--hemoprotein reductase] + O2 = 24S,25-dihydroxycholesterol + oxidized [NADPH--hemoprotein reductase] + H2O + H(+)</text>
        <dbReference type="Rhea" id="RHEA:46384"/>
        <dbReference type="Rhea" id="RHEA-COMP:11964"/>
        <dbReference type="Rhea" id="RHEA-COMP:11965"/>
        <dbReference type="ChEBI" id="CHEBI:15377"/>
        <dbReference type="ChEBI" id="CHEBI:15378"/>
        <dbReference type="ChEBI" id="CHEBI:15379"/>
        <dbReference type="ChEBI" id="CHEBI:34310"/>
        <dbReference type="ChEBI" id="CHEBI:57618"/>
        <dbReference type="ChEBI" id="CHEBI:58210"/>
        <dbReference type="ChEBI" id="CHEBI:86074"/>
    </reaction>
    <physiologicalReaction direction="left-to-right" evidence="28">
        <dbReference type="Rhea" id="RHEA:46385"/>
    </physiologicalReaction>
</comment>
<evidence type="ECO:0000256" key="34">
    <source>
        <dbReference type="ARBA" id="ARBA00051606"/>
    </source>
</evidence>
<evidence type="ECO:0000256" key="33">
    <source>
        <dbReference type="ARBA" id="ARBA00051527"/>
    </source>
</evidence>
<dbReference type="CDD" id="cd20613">
    <property type="entry name" value="CYP46A1-like"/>
    <property type="match status" value="1"/>
</dbReference>
<dbReference type="GO" id="GO:0020037">
    <property type="term" value="F:heme binding"/>
    <property type="evidence" value="ECO:0007669"/>
    <property type="project" value="InterPro"/>
</dbReference>
<protein>
    <recommendedName>
        <fullName evidence="42">Cholesterol 24-hydroxylase</fullName>
        <ecNumber evidence="41">1.14.14.25</ecNumber>
    </recommendedName>
    <alternativeName>
        <fullName evidence="44">Cholesterol 24-monooxygenase</fullName>
    </alternativeName>
    <alternativeName>
        <fullName evidence="43">Cholesterol 24S-hydroxylase</fullName>
    </alternativeName>
    <alternativeName>
        <fullName evidence="45">Cytochrome P450 46A1</fullName>
    </alternativeName>
</protein>
<dbReference type="InterPro" id="IPR001128">
    <property type="entry name" value="Cyt_P450"/>
</dbReference>
<evidence type="ECO:0000256" key="31">
    <source>
        <dbReference type="ARBA" id="ARBA00051188"/>
    </source>
</evidence>
<dbReference type="AlphaFoldDB" id="A0AAD1WV98"/>